<dbReference type="AlphaFoldDB" id="A0A8H4QZV9"/>
<name>A0A8H4QZV9_9AGAR</name>
<dbReference type="EMBL" id="JAACJL010000015">
    <property type="protein sequence ID" value="KAF4620720.1"/>
    <property type="molecule type" value="Genomic_DNA"/>
</dbReference>
<dbReference type="SUPFAM" id="SSF48439">
    <property type="entry name" value="Protein prenylyltransferase"/>
    <property type="match status" value="1"/>
</dbReference>
<keyword evidence="6" id="KW-1185">Reference proteome</keyword>
<dbReference type="Pfam" id="PF01239">
    <property type="entry name" value="PPTA"/>
    <property type="match status" value="1"/>
</dbReference>
<keyword evidence="4" id="KW-0677">Repeat</keyword>
<organism evidence="5 6">
    <name type="scientific">Agrocybe pediades</name>
    <dbReference type="NCBI Taxonomy" id="84607"/>
    <lineage>
        <taxon>Eukaryota</taxon>
        <taxon>Fungi</taxon>
        <taxon>Dikarya</taxon>
        <taxon>Basidiomycota</taxon>
        <taxon>Agaricomycotina</taxon>
        <taxon>Agaricomycetes</taxon>
        <taxon>Agaricomycetidae</taxon>
        <taxon>Agaricales</taxon>
        <taxon>Agaricineae</taxon>
        <taxon>Strophariaceae</taxon>
        <taxon>Agrocybe</taxon>
    </lineage>
</organism>
<dbReference type="PANTHER" id="PTHR11129">
    <property type="entry name" value="PROTEIN FARNESYLTRANSFERASE ALPHA SUBUNIT/RAB GERANYLGERANYL TRANSFERASE ALPHA SUBUNIT"/>
    <property type="match status" value="1"/>
</dbReference>
<gene>
    <name evidence="5" type="ORF">D9613_000839</name>
</gene>
<comment type="similarity">
    <text evidence="1">Belongs to the protein prenyltransferase subunit alpha family.</text>
</comment>
<proteinExistence type="inferred from homology"/>
<evidence type="ECO:0000256" key="2">
    <source>
        <dbReference type="ARBA" id="ARBA00022602"/>
    </source>
</evidence>
<reference evidence="5 6" key="1">
    <citation type="submission" date="2019-12" db="EMBL/GenBank/DDBJ databases">
        <authorList>
            <person name="Floudas D."/>
            <person name="Bentzer J."/>
            <person name="Ahren D."/>
            <person name="Johansson T."/>
            <person name="Persson P."/>
            <person name="Tunlid A."/>
        </authorList>
    </citation>
    <scope>NUCLEOTIDE SEQUENCE [LARGE SCALE GENOMIC DNA]</scope>
    <source>
        <strain evidence="5 6">CBS 102.39</strain>
    </source>
</reference>
<evidence type="ECO:0000256" key="4">
    <source>
        <dbReference type="ARBA" id="ARBA00022737"/>
    </source>
</evidence>
<protein>
    <recommendedName>
        <fullName evidence="7">Protein prenyltransferase alpha subunit repeat-containing protein 1</fullName>
    </recommendedName>
</protein>
<dbReference type="GO" id="GO:0005737">
    <property type="term" value="C:cytoplasm"/>
    <property type="evidence" value="ECO:0007669"/>
    <property type="project" value="TreeGrafter"/>
</dbReference>
<dbReference type="GO" id="GO:0008318">
    <property type="term" value="F:protein prenyltransferase activity"/>
    <property type="evidence" value="ECO:0007669"/>
    <property type="project" value="InterPro"/>
</dbReference>
<dbReference type="PANTHER" id="PTHR11129:SF3">
    <property type="entry name" value="PROTEIN PRENYLTRANSFERASE ALPHA SUBUNIT REPEAT-CONTAINING PROTEIN 1"/>
    <property type="match status" value="1"/>
</dbReference>
<accession>A0A8H4QZV9</accession>
<evidence type="ECO:0000256" key="1">
    <source>
        <dbReference type="ARBA" id="ARBA00006734"/>
    </source>
</evidence>
<evidence type="ECO:0000313" key="6">
    <source>
        <dbReference type="Proteomes" id="UP000521872"/>
    </source>
</evidence>
<evidence type="ECO:0000256" key="3">
    <source>
        <dbReference type="ARBA" id="ARBA00022679"/>
    </source>
</evidence>
<evidence type="ECO:0008006" key="7">
    <source>
        <dbReference type="Google" id="ProtNLM"/>
    </source>
</evidence>
<comment type="caution">
    <text evidence="5">The sequence shown here is derived from an EMBL/GenBank/DDBJ whole genome shotgun (WGS) entry which is preliminary data.</text>
</comment>
<dbReference type="Gene3D" id="1.25.40.120">
    <property type="entry name" value="Protein prenylyltransferase"/>
    <property type="match status" value="1"/>
</dbReference>
<dbReference type="InterPro" id="IPR002088">
    <property type="entry name" value="Prenyl_trans_a"/>
</dbReference>
<keyword evidence="2" id="KW-0637">Prenyltransferase</keyword>
<keyword evidence="3" id="KW-0808">Transferase</keyword>
<dbReference type="Proteomes" id="UP000521872">
    <property type="component" value="Unassembled WGS sequence"/>
</dbReference>
<evidence type="ECO:0000313" key="5">
    <source>
        <dbReference type="EMBL" id="KAF4620720.1"/>
    </source>
</evidence>
<sequence length="355" mass="40373">MSTNQEEIVYVLSDLLQGPLTSLEILPGGLEEWETMELPPDSQRPNPKFPFVLVEGNLGIPKKVLRALYLAAVSTKFNSRTSAPREAIAATSTIILLNPAHQSALNTRKRLIEQGHLDAKTELVLTGLISRGSPEAGKQSIMWDHRRWCFRRIYGVMGPTTTTVPSLTSCSIPAEQQFFPKITPTAVREELSIIQHTCQTYPRNYHAWAQWNYLLNLCFTSVYLPENKGEQREFLGIILDEYARMRSWVAQHVSDYSAMFQLFQCQKVIDRLSADGLLSIMPPGDTPLELLGHALSLVEAFPTHESLWLYLRLILGELSAERRMQILKDEQLQDSEHKRRLIAWFSRETGDGPRK</sequence>